<name>R0J8L3_ANAPL</name>
<keyword evidence="3" id="KW-1185">Reference proteome</keyword>
<gene>
    <name evidence="2" type="ORF">Anapl_17689</name>
</gene>
<proteinExistence type="predicted"/>
<dbReference type="Proteomes" id="UP000296049">
    <property type="component" value="Unassembled WGS sequence"/>
</dbReference>
<feature type="region of interest" description="Disordered" evidence="1">
    <location>
        <begin position="1"/>
        <end position="39"/>
    </location>
</feature>
<organism evidence="2 3">
    <name type="scientific">Anas platyrhynchos</name>
    <name type="common">Mallard</name>
    <name type="synonym">Anas boschas</name>
    <dbReference type="NCBI Taxonomy" id="8839"/>
    <lineage>
        <taxon>Eukaryota</taxon>
        <taxon>Metazoa</taxon>
        <taxon>Chordata</taxon>
        <taxon>Craniata</taxon>
        <taxon>Vertebrata</taxon>
        <taxon>Euteleostomi</taxon>
        <taxon>Archelosauria</taxon>
        <taxon>Archosauria</taxon>
        <taxon>Dinosauria</taxon>
        <taxon>Saurischia</taxon>
        <taxon>Theropoda</taxon>
        <taxon>Coelurosauria</taxon>
        <taxon>Aves</taxon>
        <taxon>Neognathae</taxon>
        <taxon>Galloanserae</taxon>
        <taxon>Anseriformes</taxon>
        <taxon>Anatidae</taxon>
        <taxon>Anatinae</taxon>
        <taxon>Anas</taxon>
    </lineage>
</organism>
<evidence type="ECO:0000313" key="2">
    <source>
        <dbReference type="EMBL" id="EOA93296.1"/>
    </source>
</evidence>
<reference evidence="3" key="1">
    <citation type="journal article" date="2013" name="Nat. Genet.">
        <title>The duck genome and transcriptome provide insight into an avian influenza virus reservoir species.</title>
        <authorList>
            <person name="Huang Y."/>
            <person name="Li Y."/>
            <person name="Burt D.W."/>
            <person name="Chen H."/>
            <person name="Zhang Y."/>
            <person name="Qian W."/>
            <person name="Kim H."/>
            <person name="Gan S."/>
            <person name="Zhao Y."/>
            <person name="Li J."/>
            <person name="Yi K."/>
            <person name="Feng H."/>
            <person name="Zhu P."/>
            <person name="Li B."/>
            <person name="Liu Q."/>
            <person name="Fairley S."/>
            <person name="Magor K.E."/>
            <person name="Du Z."/>
            <person name="Hu X."/>
            <person name="Goodman L."/>
            <person name="Tafer H."/>
            <person name="Vignal A."/>
            <person name="Lee T."/>
            <person name="Kim K.W."/>
            <person name="Sheng Z."/>
            <person name="An Y."/>
            <person name="Searle S."/>
            <person name="Herrero J."/>
            <person name="Groenen M.A."/>
            <person name="Crooijmans R.P."/>
            <person name="Faraut T."/>
            <person name="Cai Q."/>
            <person name="Webster R.G."/>
            <person name="Aldridge J.R."/>
            <person name="Warren W.C."/>
            <person name="Bartschat S."/>
            <person name="Kehr S."/>
            <person name="Marz M."/>
            <person name="Stadler P.F."/>
            <person name="Smith J."/>
            <person name="Kraus R.H."/>
            <person name="Zhao Y."/>
            <person name="Ren L."/>
            <person name="Fei J."/>
            <person name="Morisson M."/>
            <person name="Kaiser P."/>
            <person name="Griffin D.K."/>
            <person name="Rao M."/>
            <person name="Pitel F."/>
            <person name="Wang J."/>
            <person name="Li N."/>
        </authorList>
    </citation>
    <scope>NUCLEOTIDE SEQUENCE [LARGE SCALE GENOMIC DNA]</scope>
</reference>
<accession>R0J8L3</accession>
<evidence type="ECO:0000256" key="1">
    <source>
        <dbReference type="SAM" id="MobiDB-lite"/>
    </source>
</evidence>
<protein>
    <submittedName>
        <fullName evidence="2">Uncharacterized protein</fullName>
    </submittedName>
</protein>
<evidence type="ECO:0000313" key="3">
    <source>
        <dbReference type="Proteomes" id="UP000296049"/>
    </source>
</evidence>
<dbReference type="AlphaFoldDB" id="R0J8L3"/>
<feature type="compositionally biased region" description="Basic and acidic residues" evidence="1">
    <location>
        <begin position="12"/>
        <end position="26"/>
    </location>
</feature>
<sequence length="162" mass="17628">MASHPLMPQKNCEGKRQKKEEEERHPSAAKAEGGRGKALQQVHARVPPQHRPLARCGCQLTPLPRRQLGLDGAGGSPNGRLRRECCPGGRPAPRAALGIIGKGCTRRSSAHFPLGHVPYASLRIACRQVVSRTKRTFSATTGYDPFLREIQLIGKGNEEKAV</sequence>
<dbReference type="EMBL" id="KB747053">
    <property type="protein sequence ID" value="EOA93296.1"/>
    <property type="molecule type" value="Genomic_DNA"/>
</dbReference>